<gene>
    <name evidence="1" type="ORF">phiAp1_04</name>
</gene>
<protein>
    <submittedName>
        <fullName evidence="1">Uncharacterized protein</fullName>
    </submittedName>
</protein>
<organism evidence="1 2">
    <name type="scientific">Ralstonia phage phiAp1</name>
    <dbReference type="NCBI Taxonomy" id="2783867"/>
    <lineage>
        <taxon>Viruses</taxon>
        <taxon>Duplodnaviria</taxon>
        <taxon>Heunggongvirae</taxon>
        <taxon>Uroviricota</taxon>
        <taxon>Caudoviricetes</taxon>
        <taxon>Autographivirales</taxon>
        <taxon>Autoscriptoviridae</taxon>
        <taxon>Ayakvirus</taxon>
        <taxon>Ayakvirus Ap1</taxon>
    </lineage>
</organism>
<accession>A0A1L7DS93</accession>
<dbReference type="EMBL" id="KY117485">
    <property type="protein sequence ID" value="APU03145.1"/>
    <property type="molecule type" value="Genomic_DNA"/>
</dbReference>
<evidence type="ECO:0000313" key="1">
    <source>
        <dbReference type="EMBL" id="APU03145.1"/>
    </source>
</evidence>
<proteinExistence type="predicted"/>
<name>A0A1L7DS93_9CAUD</name>
<dbReference type="Proteomes" id="UP000221958">
    <property type="component" value="Segment"/>
</dbReference>
<reference evidence="2" key="1">
    <citation type="submission" date="2016-11" db="EMBL/GenBank/DDBJ databases">
        <authorList>
            <person name="Xavier A.S."/>
            <person name="Silva F.P."/>
            <person name="Vidigal P.M.P."/>
            <person name="Lima T.T.M."/>
            <person name="Souza F.O."/>
            <person name="Alfenas-Zerbini P."/>
        </authorList>
    </citation>
    <scope>NUCLEOTIDE SEQUENCE [LARGE SCALE GENOMIC DNA]</scope>
</reference>
<sequence length="133" mass="15363">MKRAEYMAVTGTEAEKRAAHRAYYAQFVGSFMPESVARAVGYDVLRNSTDKSFNDIPLKVWDSWHYIIKVQCATKAKQINEWPEAVWSLADTVCVVKEAARQWFERDLYEWYCKEQAKRGETPISLADFIAGK</sequence>
<keyword evidence="2" id="KW-1185">Reference proteome</keyword>
<evidence type="ECO:0000313" key="2">
    <source>
        <dbReference type="Proteomes" id="UP000221958"/>
    </source>
</evidence>